<organism evidence="2 3">
    <name type="scientific">Zizania palustris</name>
    <name type="common">Northern wild rice</name>
    <dbReference type="NCBI Taxonomy" id="103762"/>
    <lineage>
        <taxon>Eukaryota</taxon>
        <taxon>Viridiplantae</taxon>
        <taxon>Streptophyta</taxon>
        <taxon>Embryophyta</taxon>
        <taxon>Tracheophyta</taxon>
        <taxon>Spermatophyta</taxon>
        <taxon>Magnoliopsida</taxon>
        <taxon>Liliopsida</taxon>
        <taxon>Poales</taxon>
        <taxon>Poaceae</taxon>
        <taxon>BOP clade</taxon>
        <taxon>Oryzoideae</taxon>
        <taxon>Oryzeae</taxon>
        <taxon>Zizaniinae</taxon>
        <taxon>Zizania</taxon>
    </lineage>
</organism>
<feature type="compositionally biased region" description="Polar residues" evidence="1">
    <location>
        <begin position="142"/>
        <end position="153"/>
    </location>
</feature>
<sequence>MQPKCPIAHLAQYSRLQSPASRQSRTGTAQGALPLPHRRTAHGRTARPSSAAARGTHSRPRRRAAPSLVSCQAAPPRCPPAATCLRSCARTGASCRRAVAYRRPRRPARTRPPPTTTSAVAHSRPGGPALTRPPARPPPVWQQCSTTAPAPQL</sequence>
<reference evidence="2" key="2">
    <citation type="submission" date="2021-02" db="EMBL/GenBank/DDBJ databases">
        <authorList>
            <person name="Kimball J.A."/>
            <person name="Haas M.W."/>
            <person name="Macchietto M."/>
            <person name="Kono T."/>
            <person name="Duquette J."/>
            <person name="Shao M."/>
        </authorList>
    </citation>
    <scope>NUCLEOTIDE SEQUENCE</scope>
    <source>
        <tissue evidence="2">Fresh leaf tissue</tissue>
    </source>
</reference>
<evidence type="ECO:0000256" key="1">
    <source>
        <dbReference type="SAM" id="MobiDB-lite"/>
    </source>
</evidence>
<feature type="compositionally biased region" description="Low complexity" evidence="1">
    <location>
        <begin position="116"/>
        <end position="133"/>
    </location>
</feature>
<feature type="region of interest" description="Disordered" evidence="1">
    <location>
        <begin position="99"/>
        <end position="153"/>
    </location>
</feature>
<feature type="region of interest" description="Disordered" evidence="1">
    <location>
        <begin position="14"/>
        <end position="78"/>
    </location>
</feature>
<evidence type="ECO:0000313" key="3">
    <source>
        <dbReference type="Proteomes" id="UP000729402"/>
    </source>
</evidence>
<accession>A0A8J5TD59</accession>
<name>A0A8J5TD59_ZIZPA</name>
<evidence type="ECO:0000313" key="2">
    <source>
        <dbReference type="EMBL" id="KAG8083287.1"/>
    </source>
</evidence>
<keyword evidence="3" id="KW-1185">Reference proteome</keyword>
<feature type="compositionally biased region" description="Basic residues" evidence="1">
    <location>
        <begin position="99"/>
        <end position="109"/>
    </location>
</feature>
<comment type="caution">
    <text evidence="2">The sequence shown here is derived from an EMBL/GenBank/DDBJ whole genome shotgun (WGS) entry which is preliminary data.</text>
</comment>
<reference evidence="2" key="1">
    <citation type="journal article" date="2021" name="bioRxiv">
        <title>Whole Genome Assembly and Annotation of Northern Wild Rice, Zizania palustris L., Supports a Whole Genome Duplication in the Zizania Genus.</title>
        <authorList>
            <person name="Haas M."/>
            <person name="Kono T."/>
            <person name="Macchietto M."/>
            <person name="Millas R."/>
            <person name="McGilp L."/>
            <person name="Shao M."/>
            <person name="Duquette J."/>
            <person name="Hirsch C.N."/>
            <person name="Kimball J."/>
        </authorList>
    </citation>
    <scope>NUCLEOTIDE SEQUENCE</scope>
    <source>
        <tissue evidence="2">Fresh leaf tissue</tissue>
    </source>
</reference>
<dbReference type="EMBL" id="JAAALK010000085">
    <property type="protein sequence ID" value="KAG8083287.1"/>
    <property type="molecule type" value="Genomic_DNA"/>
</dbReference>
<dbReference type="Proteomes" id="UP000729402">
    <property type="component" value="Unassembled WGS sequence"/>
</dbReference>
<feature type="compositionally biased region" description="Basic residues" evidence="1">
    <location>
        <begin position="36"/>
        <end position="45"/>
    </location>
</feature>
<protein>
    <submittedName>
        <fullName evidence="2">Uncharacterized protein</fullName>
    </submittedName>
</protein>
<dbReference type="AlphaFoldDB" id="A0A8J5TD59"/>
<feature type="compositionally biased region" description="Polar residues" evidence="1">
    <location>
        <begin position="14"/>
        <end position="29"/>
    </location>
</feature>
<gene>
    <name evidence="2" type="ORF">GUJ93_ZPchr0015g6905</name>
</gene>
<proteinExistence type="predicted"/>